<accession>A0A1F5FB37</accession>
<dbReference type="Gene3D" id="3.50.50.60">
    <property type="entry name" value="FAD/NAD(P)-binding domain"/>
    <property type="match status" value="2"/>
</dbReference>
<dbReference type="SUPFAM" id="SSF51905">
    <property type="entry name" value="FAD/NAD(P)-binding domain"/>
    <property type="match status" value="1"/>
</dbReference>
<name>A0A1F5FB37_9BACT</name>
<keyword evidence="1" id="KW-0285">Flavoprotein</keyword>
<dbReference type="Proteomes" id="UP000177187">
    <property type="component" value="Unassembled WGS sequence"/>
</dbReference>
<gene>
    <name evidence="4" type="ORF">A2Y64_02315</name>
</gene>
<dbReference type="STRING" id="1817816.A2Y64_02315"/>
<dbReference type="AlphaFoldDB" id="A0A1F5FB37"/>
<dbReference type="PRINTS" id="PR00469">
    <property type="entry name" value="PNDRDTASEII"/>
</dbReference>
<dbReference type="PRINTS" id="PR00368">
    <property type="entry name" value="FADPNR"/>
</dbReference>
<sequence length="292" mass="30738">MRTVRAAVVGCGPAGIAAAIQLARHGVEFFLFERGRPGGLLWNAHRVENYPGFPGGIPGPNLVGLFLRQLEEGGIVPIAEEVSGLERRPGGFILRTTVGEYEAARVVLATGTRPKPWDGPAVPPECADRVHTEVHPLRGLAGRKVVIIGAGDAAFDYALGLAGSNDVTILNRGTRTRCLPLLERRASREPRIRYRAQTSPVKLGFADGRLLVQCTAGGATVDLEADHLLLAVGREPDLGLLAADLLDGDGRPVAGLFVIGDAAGGRCRQAAIAVGDGVRAAMTIANDLDESR</sequence>
<protein>
    <recommendedName>
        <fullName evidence="3">FAD/NAD(P)-binding domain-containing protein</fullName>
    </recommendedName>
</protein>
<evidence type="ECO:0000256" key="2">
    <source>
        <dbReference type="ARBA" id="ARBA00023002"/>
    </source>
</evidence>
<dbReference type="GO" id="GO:0016491">
    <property type="term" value="F:oxidoreductase activity"/>
    <property type="evidence" value="ECO:0007669"/>
    <property type="project" value="UniProtKB-KW"/>
</dbReference>
<dbReference type="InterPro" id="IPR036188">
    <property type="entry name" value="FAD/NAD-bd_sf"/>
</dbReference>
<evidence type="ECO:0000313" key="5">
    <source>
        <dbReference type="Proteomes" id="UP000177187"/>
    </source>
</evidence>
<feature type="domain" description="FAD/NAD(P)-binding" evidence="3">
    <location>
        <begin position="6"/>
        <end position="277"/>
    </location>
</feature>
<dbReference type="InterPro" id="IPR023753">
    <property type="entry name" value="FAD/NAD-binding_dom"/>
</dbReference>
<keyword evidence="2" id="KW-0560">Oxidoreductase</keyword>
<evidence type="ECO:0000259" key="3">
    <source>
        <dbReference type="Pfam" id="PF07992"/>
    </source>
</evidence>
<evidence type="ECO:0000313" key="4">
    <source>
        <dbReference type="EMBL" id="OGD76830.1"/>
    </source>
</evidence>
<organism evidence="4 5">
    <name type="scientific">Candidatus Coatesbacteria bacterium RBG_13_66_14</name>
    <dbReference type="NCBI Taxonomy" id="1817816"/>
    <lineage>
        <taxon>Bacteria</taxon>
        <taxon>Candidatus Coatesiibacteriota</taxon>
    </lineage>
</organism>
<dbReference type="EMBL" id="MFAF01000061">
    <property type="protein sequence ID" value="OGD76830.1"/>
    <property type="molecule type" value="Genomic_DNA"/>
</dbReference>
<reference evidence="4 5" key="1">
    <citation type="journal article" date="2016" name="Nat. Commun.">
        <title>Thousands of microbial genomes shed light on interconnected biogeochemical processes in an aquifer system.</title>
        <authorList>
            <person name="Anantharaman K."/>
            <person name="Brown C.T."/>
            <person name="Hug L.A."/>
            <person name="Sharon I."/>
            <person name="Castelle C.J."/>
            <person name="Probst A.J."/>
            <person name="Thomas B.C."/>
            <person name="Singh A."/>
            <person name="Wilkins M.J."/>
            <person name="Karaoz U."/>
            <person name="Brodie E.L."/>
            <person name="Williams K.H."/>
            <person name="Hubbard S.S."/>
            <person name="Banfield J.F."/>
        </authorList>
    </citation>
    <scope>NUCLEOTIDE SEQUENCE [LARGE SCALE GENOMIC DNA]</scope>
</reference>
<dbReference type="InterPro" id="IPR050097">
    <property type="entry name" value="Ferredoxin-NADP_redctase_2"/>
</dbReference>
<dbReference type="Pfam" id="PF07992">
    <property type="entry name" value="Pyr_redox_2"/>
    <property type="match status" value="1"/>
</dbReference>
<evidence type="ECO:0000256" key="1">
    <source>
        <dbReference type="ARBA" id="ARBA00022630"/>
    </source>
</evidence>
<dbReference type="PANTHER" id="PTHR48105">
    <property type="entry name" value="THIOREDOXIN REDUCTASE 1-RELATED-RELATED"/>
    <property type="match status" value="1"/>
</dbReference>
<comment type="caution">
    <text evidence="4">The sequence shown here is derived from an EMBL/GenBank/DDBJ whole genome shotgun (WGS) entry which is preliminary data.</text>
</comment>
<proteinExistence type="predicted"/>